<name>A0A4U2YAW3_9BACL</name>
<protein>
    <submittedName>
        <fullName evidence="2">Uncharacterized protein</fullName>
    </submittedName>
</protein>
<organism evidence="2 3">
    <name type="scientific">Brevibacillus antibioticus</name>
    <dbReference type="NCBI Taxonomy" id="2570228"/>
    <lineage>
        <taxon>Bacteria</taxon>
        <taxon>Bacillati</taxon>
        <taxon>Bacillota</taxon>
        <taxon>Bacilli</taxon>
        <taxon>Bacillales</taxon>
        <taxon>Paenibacillaceae</taxon>
        <taxon>Brevibacillus</taxon>
    </lineage>
</organism>
<evidence type="ECO:0000313" key="3">
    <source>
        <dbReference type="Proteomes" id="UP000307841"/>
    </source>
</evidence>
<reference evidence="2 3" key="1">
    <citation type="submission" date="2019-04" db="EMBL/GenBank/DDBJ databases">
        <title>Whole genome sequencing of Brevibacillus sp. TGS2-1.</title>
        <authorList>
            <person name="Choi A."/>
        </authorList>
    </citation>
    <scope>NUCLEOTIDE SEQUENCE [LARGE SCALE GENOMIC DNA]</scope>
    <source>
        <strain evidence="2 3">TGS2-1</strain>
    </source>
</reference>
<dbReference type="AlphaFoldDB" id="A0A4U2YAW3"/>
<dbReference type="EMBL" id="SZNK01000001">
    <property type="protein sequence ID" value="TKI57454.1"/>
    <property type="molecule type" value="Genomic_DNA"/>
</dbReference>
<accession>A0A4U2YAW3</accession>
<evidence type="ECO:0000313" key="2">
    <source>
        <dbReference type="EMBL" id="TKI57454.1"/>
    </source>
</evidence>
<gene>
    <name evidence="2" type="ORF">E8L90_19445</name>
</gene>
<evidence type="ECO:0000256" key="1">
    <source>
        <dbReference type="SAM" id="MobiDB-lite"/>
    </source>
</evidence>
<comment type="caution">
    <text evidence="2">The sequence shown here is derived from an EMBL/GenBank/DDBJ whole genome shotgun (WGS) entry which is preliminary data.</text>
</comment>
<sequence>MTEKKAIHMDYELFAEELPDIAQFTVTANGVEPSTMGSISTGGCSCAPSSISSSSTLSW</sequence>
<keyword evidence="3" id="KW-1185">Reference proteome</keyword>
<feature type="compositionally biased region" description="Low complexity" evidence="1">
    <location>
        <begin position="45"/>
        <end position="59"/>
    </location>
</feature>
<dbReference type="RefSeq" id="WP_137030894.1">
    <property type="nucleotide sequence ID" value="NZ_SZNK01000001.1"/>
</dbReference>
<proteinExistence type="predicted"/>
<feature type="region of interest" description="Disordered" evidence="1">
    <location>
        <begin position="39"/>
        <end position="59"/>
    </location>
</feature>
<dbReference type="Proteomes" id="UP000307841">
    <property type="component" value="Unassembled WGS sequence"/>
</dbReference>